<keyword evidence="2" id="KW-0472">Membrane</keyword>
<feature type="transmembrane region" description="Helical" evidence="2">
    <location>
        <begin position="112"/>
        <end position="128"/>
    </location>
</feature>
<keyword evidence="2" id="KW-0812">Transmembrane</keyword>
<dbReference type="OrthoDB" id="3430854at2"/>
<dbReference type="RefSeq" id="WP_073379970.1">
    <property type="nucleotide sequence ID" value="NZ_FQZK01000008.1"/>
</dbReference>
<dbReference type="EMBL" id="FQZK01000008">
    <property type="protein sequence ID" value="SHJ66767.1"/>
    <property type="molecule type" value="Genomic_DNA"/>
</dbReference>
<feature type="compositionally biased region" description="Polar residues" evidence="1">
    <location>
        <begin position="1"/>
        <end position="10"/>
    </location>
</feature>
<name>A0A1M6L6G1_9ACTN</name>
<evidence type="ECO:0000313" key="4">
    <source>
        <dbReference type="Proteomes" id="UP000184452"/>
    </source>
</evidence>
<dbReference type="AlphaFoldDB" id="A0A1M6L6G1"/>
<feature type="transmembrane region" description="Helical" evidence="2">
    <location>
        <begin position="148"/>
        <end position="167"/>
    </location>
</feature>
<evidence type="ECO:0000256" key="1">
    <source>
        <dbReference type="SAM" id="MobiDB-lite"/>
    </source>
</evidence>
<gene>
    <name evidence="3" type="ORF">SAMN05421803_10895</name>
</gene>
<feature type="transmembrane region" description="Helical" evidence="2">
    <location>
        <begin position="85"/>
        <end position="106"/>
    </location>
</feature>
<reference evidence="3 4" key="1">
    <citation type="submission" date="2016-11" db="EMBL/GenBank/DDBJ databases">
        <authorList>
            <person name="Jaros S."/>
            <person name="Januszkiewicz K."/>
            <person name="Wedrychowicz H."/>
        </authorList>
    </citation>
    <scope>NUCLEOTIDE SEQUENCE [LARGE SCALE GENOMIC DNA]</scope>
    <source>
        <strain evidence="3 4">CGMCC 4.5723</strain>
    </source>
</reference>
<keyword evidence="2" id="KW-1133">Transmembrane helix</keyword>
<evidence type="ECO:0000313" key="3">
    <source>
        <dbReference type="EMBL" id="SHJ66767.1"/>
    </source>
</evidence>
<accession>A0A1M6L6G1</accession>
<proteinExistence type="predicted"/>
<feature type="transmembrane region" description="Helical" evidence="2">
    <location>
        <begin position="46"/>
        <end position="73"/>
    </location>
</feature>
<protein>
    <submittedName>
        <fullName evidence="3">Uncharacterized protein</fullName>
    </submittedName>
</protein>
<evidence type="ECO:0000256" key="2">
    <source>
        <dbReference type="SAM" id="Phobius"/>
    </source>
</evidence>
<dbReference type="Proteomes" id="UP000184452">
    <property type="component" value="Unassembled WGS sequence"/>
</dbReference>
<keyword evidence="4" id="KW-1185">Reference proteome</keyword>
<feature type="region of interest" description="Disordered" evidence="1">
    <location>
        <begin position="1"/>
        <end position="21"/>
    </location>
</feature>
<organism evidence="3 4">
    <name type="scientific">Nocardiopsis flavescens</name>
    <dbReference type="NCBI Taxonomy" id="758803"/>
    <lineage>
        <taxon>Bacteria</taxon>
        <taxon>Bacillati</taxon>
        <taxon>Actinomycetota</taxon>
        <taxon>Actinomycetes</taxon>
        <taxon>Streptosporangiales</taxon>
        <taxon>Nocardiopsidaceae</taxon>
        <taxon>Nocardiopsis</taxon>
    </lineage>
</organism>
<sequence>MPAEPSSPQEPTAPADVPSATGAGPSLAHAVSWWAVRLAAPGAVPWALWGLVPPLAAIAAGAALCFLCLVFLAPGDLPWRPLRPSGAAIVLWDLLLVTVLVAALFLIVPGHALLAPILLTALLVLIRLKHWIRLTGEPHHRAATGRRLRWLATGVAALLLLGLAFPLHPEPIRAAVDCVLPSTAPWSGSRWADAAPPAADTDPEHLVGPARWAVPEGERVVAGHRDTVVLSGGEGFVVRAADDGRALWHVGTGRLRSVRGASLPGPEYEPGRLHQVGDTVIAEYRVPGDGDGDGGRPQAHGLAVGYEAATGRLRWCGRGLWNLVSDPHETARFAARDSRDGHHWGLYDAADGGLVARVAAHSWDSSAGVADPDQDRMLLGDGRATVWSGHGYSSYAVDSGERLAAVAAPVDLDRTLSGLLHVEDVTVLAFGPSSADGTGDRQRHERYLLAAHGADGAPLWDSEGTGPLAEGEPVVGSTFDQCRGQDEDFGVVSHRGFDGHFVALDGARAEHRAVVVRAEDGTVASVFDSDLFMAGCSVRRYELDGRLHLGSGAVLDTGGVVRRPENPLYAELVTFTGNGVAVRTGSASTFHALP</sequence>